<gene>
    <name evidence="1" type="ORF">Goarm_020460</name>
</gene>
<dbReference type="EMBL" id="JABFAE010000002">
    <property type="protein sequence ID" value="MBA0823754.1"/>
    <property type="molecule type" value="Genomic_DNA"/>
</dbReference>
<evidence type="ECO:0000313" key="2">
    <source>
        <dbReference type="Proteomes" id="UP000593575"/>
    </source>
</evidence>
<name>A0A7J9IQ53_9ROSI</name>
<organism evidence="1 2">
    <name type="scientific">Gossypium armourianum</name>
    <dbReference type="NCBI Taxonomy" id="34283"/>
    <lineage>
        <taxon>Eukaryota</taxon>
        <taxon>Viridiplantae</taxon>
        <taxon>Streptophyta</taxon>
        <taxon>Embryophyta</taxon>
        <taxon>Tracheophyta</taxon>
        <taxon>Spermatophyta</taxon>
        <taxon>Magnoliopsida</taxon>
        <taxon>eudicotyledons</taxon>
        <taxon>Gunneridae</taxon>
        <taxon>Pentapetalae</taxon>
        <taxon>rosids</taxon>
        <taxon>malvids</taxon>
        <taxon>Malvales</taxon>
        <taxon>Malvaceae</taxon>
        <taxon>Malvoideae</taxon>
        <taxon>Gossypium</taxon>
    </lineage>
</organism>
<protein>
    <recommendedName>
        <fullName evidence="3">DUF4283 domain-containing protein</fullName>
    </recommendedName>
</protein>
<reference evidence="1 2" key="1">
    <citation type="journal article" date="2019" name="Genome Biol. Evol.">
        <title>Insights into the evolution of the New World diploid cottons (Gossypium, subgenus Houzingenia) based on genome sequencing.</title>
        <authorList>
            <person name="Grover C.E."/>
            <person name="Arick M.A. 2nd"/>
            <person name="Thrash A."/>
            <person name="Conover J.L."/>
            <person name="Sanders W.S."/>
            <person name="Peterson D.G."/>
            <person name="Frelichowski J.E."/>
            <person name="Scheffler J.A."/>
            <person name="Scheffler B.E."/>
            <person name="Wendel J.F."/>
        </authorList>
    </citation>
    <scope>NUCLEOTIDE SEQUENCE [LARGE SCALE GENOMIC DNA]</scope>
    <source>
        <strain evidence="1">6</strain>
        <tissue evidence="1">Leaf</tissue>
    </source>
</reference>
<evidence type="ECO:0008006" key="3">
    <source>
        <dbReference type="Google" id="ProtNLM"/>
    </source>
</evidence>
<dbReference type="Proteomes" id="UP000593575">
    <property type="component" value="Unassembled WGS sequence"/>
</dbReference>
<keyword evidence="2" id="KW-1185">Reference proteome</keyword>
<evidence type="ECO:0000313" key="1">
    <source>
        <dbReference type="EMBL" id="MBA0823754.1"/>
    </source>
</evidence>
<dbReference type="AlphaFoldDB" id="A0A7J9IQ53"/>
<proteinExistence type="predicted"/>
<comment type="caution">
    <text evidence="1">The sequence shown here is derived from an EMBL/GenBank/DDBJ whole genome shotgun (WGS) entry which is preliminary data.</text>
</comment>
<accession>A0A7J9IQ53</accession>
<feature type="non-terminal residue" evidence="1">
    <location>
        <position position="134"/>
    </location>
</feature>
<sequence>MERDDISLLEEELIHLTVKSSTVVSSGNPTLLGTVKIVCQNLFMIEFDDKEDLKLILAERPWLFRRNLVIFKKLDKAMERSNLHLVEFPFWLKIGHCPPECENKDLTHAIGSTFEGIISSEINGDFCLIKVELD</sequence>